<evidence type="ECO:0000256" key="2">
    <source>
        <dbReference type="ARBA" id="ARBA00023157"/>
    </source>
</evidence>
<dbReference type="InterPro" id="IPR036383">
    <property type="entry name" value="TSP1_rpt_sf"/>
</dbReference>
<feature type="non-terminal residue" evidence="5">
    <location>
        <position position="142"/>
    </location>
</feature>
<reference evidence="5 6" key="1">
    <citation type="journal article" date="2007" name="Science">
        <title>Sea anemone genome reveals ancestral eumetazoan gene repertoire and genomic organization.</title>
        <authorList>
            <person name="Putnam N.H."/>
            <person name="Srivastava M."/>
            <person name="Hellsten U."/>
            <person name="Dirks B."/>
            <person name="Chapman J."/>
            <person name="Salamov A."/>
            <person name="Terry A."/>
            <person name="Shapiro H."/>
            <person name="Lindquist E."/>
            <person name="Kapitonov V.V."/>
            <person name="Jurka J."/>
            <person name="Genikhovich G."/>
            <person name="Grigoriev I.V."/>
            <person name="Lucas S.M."/>
            <person name="Steele R.E."/>
            <person name="Finnerty J.R."/>
            <person name="Technau U."/>
            <person name="Martindale M.Q."/>
            <person name="Rokhsar D.S."/>
        </authorList>
    </citation>
    <scope>NUCLEOTIDE SEQUENCE [LARGE SCALE GENOMIC DNA]</scope>
    <source>
        <strain evidence="6">CH2 X CH6</strain>
    </source>
</reference>
<organism evidence="5 6">
    <name type="scientific">Nematostella vectensis</name>
    <name type="common">Starlet sea anemone</name>
    <dbReference type="NCBI Taxonomy" id="45351"/>
    <lineage>
        <taxon>Eukaryota</taxon>
        <taxon>Metazoa</taxon>
        <taxon>Cnidaria</taxon>
        <taxon>Anthozoa</taxon>
        <taxon>Hexacorallia</taxon>
        <taxon>Actiniaria</taxon>
        <taxon>Edwardsiidae</taxon>
        <taxon>Nematostella</taxon>
    </lineage>
</organism>
<evidence type="ECO:0000256" key="3">
    <source>
        <dbReference type="ARBA" id="ARBA00023180"/>
    </source>
</evidence>
<dbReference type="EMBL" id="DS469518">
    <property type="protein sequence ID" value="EDO47739.1"/>
    <property type="molecule type" value="Genomic_DNA"/>
</dbReference>
<dbReference type="SMART" id="SM00209">
    <property type="entry name" value="TSP1"/>
    <property type="match status" value="2"/>
</dbReference>
<evidence type="ECO:0000313" key="5">
    <source>
        <dbReference type="EMBL" id="EDO47739.1"/>
    </source>
</evidence>
<dbReference type="SUPFAM" id="SSF82895">
    <property type="entry name" value="TSP-1 type 1 repeat"/>
    <property type="match status" value="2"/>
</dbReference>
<evidence type="ECO:0000256" key="1">
    <source>
        <dbReference type="ARBA" id="ARBA00022729"/>
    </source>
</evidence>
<dbReference type="InterPro" id="IPR044004">
    <property type="entry name" value="TSP1_spondin_dom"/>
</dbReference>
<keyword evidence="1" id="KW-0732">Signal</keyword>
<dbReference type="AlphaFoldDB" id="A7RLR7"/>
<feature type="domain" description="TNFR-Cys" evidence="4">
    <location>
        <begin position="40"/>
        <end position="78"/>
    </location>
</feature>
<dbReference type="PhylomeDB" id="A7RLR7"/>
<dbReference type="InParanoid" id="A7RLR7"/>
<dbReference type="Gene3D" id="2.20.100.10">
    <property type="entry name" value="Thrombospondin type-1 (TSP1) repeat"/>
    <property type="match status" value="2"/>
</dbReference>
<dbReference type="InterPro" id="IPR039942">
    <property type="entry name" value="SBSPO"/>
</dbReference>
<evidence type="ECO:0000259" key="4">
    <source>
        <dbReference type="PROSITE" id="PS00652"/>
    </source>
</evidence>
<dbReference type="HOGENOM" id="CLU_124745_0_0_1"/>
<dbReference type="PANTHER" id="PTHR20920">
    <property type="entry name" value="RPE-SPONDIN"/>
    <property type="match status" value="1"/>
</dbReference>
<sequence>PRNCDVSQWSSWGDCSSHCGGGTQIRTRRITTPASCGGGCPSYSFQDIRRCNTQCCPVDCAFGWSQWSPCVGSDNGRCGAGTQTRTRQITRQPYCSSPCPALSGKRSCTHSCCPVSCQVSGWGAWGACSTTCGTGWYRATHY</sequence>
<dbReference type="PROSITE" id="PS50092">
    <property type="entry name" value="TSP1"/>
    <property type="match status" value="2"/>
</dbReference>
<name>A7RLR7_NEMVE</name>
<dbReference type="PROSITE" id="PS00652">
    <property type="entry name" value="TNFR_NGFR_1"/>
    <property type="match status" value="1"/>
</dbReference>
<evidence type="ECO:0000313" key="6">
    <source>
        <dbReference type="Proteomes" id="UP000001593"/>
    </source>
</evidence>
<keyword evidence="6" id="KW-1185">Reference proteome</keyword>
<dbReference type="PANTHER" id="PTHR20920:SF5">
    <property type="entry name" value="SMB DOMAIN-CONTAINING PROTEIN"/>
    <property type="match status" value="1"/>
</dbReference>
<dbReference type="InterPro" id="IPR000884">
    <property type="entry name" value="TSP1_rpt"/>
</dbReference>
<dbReference type="Proteomes" id="UP000001593">
    <property type="component" value="Unassembled WGS sequence"/>
</dbReference>
<dbReference type="OMA" id="DIRRCNT"/>
<accession>A7RLR7</accession>
<protein>
    <recommendedName>
        <fullName evidence="4">TNFR-Cys domain-containing protein</fullName>
    </recommendedName>
</protein>
<dbReference type="STRING" id="45351.A7RLR7"/>
<gene>
    <name evidence="5" type="ORF">NEMVEDRAFT_v1g86063</name>
</gene>
<keyword evidence="2" id="KW-1015">Disulfide bond</keyword>
<dbReference type="FunFam" id="2.20.100.10:FF:000194">
    <property type="entry name" value="Predicted protein"/>
    <property type="match status" value="1"/>
</dbReference>
<keyword evidence="3" id="KW-0325">Glycoprotein</keyword>
<dbReference type="InterPro" id="IPR001368">
    <property type="entry name" value="TNFR/NGFR_Cys_rich_reg"/>
</dbReference>
<dbReference type="eggNOG" id="KOG4475">
    <property type="taxonomic scope" value="Eukaryota"/>
</dbReference>
<dbReference type="Pfam" id="PF19028">
    <property type="entry name" value="TSP1_spondin"/>
    <property type="match status" value="1"/>
</dbReference>
<dbReference type="Pfam" id="PF00090">
    <property type="entry name" value="TSP_1"/>
    <property type="match status" value="1"/>
</dbReference>
<proteinExistence type="predicted"/>